<comment type="caution">
    <text evidence="10">The sequence shown here is derived from an EMBL/GenBank/DDBJ whole genome shotgun (WGS) entry which is preliminary data.</text>
</comment>
<dbReference type="PROSITE" id="PS00092">
    <property type="entry name" value="N6_MTASE"/>
    <property type="match status" value="1"/>
</dbReference>
<organism evidence="10 11">
    <name type="scientific">Mycolicibacterium fortuitum</name>
    <name type="common">Mycobacterium fortuitum</name>
    <dbReference type="NCBI Taxonomy" id="1766"/>
    <lineage>
        <taxon>Bacteria</taxon>
        <taxon>Bacillati</taxon>
        <taxon>Actinomycetota</taxon>
        <taxon>Actinomycetes</taxon>
        <taxon>Mycobacteriales</taxon>
        <taxon>Mycobacteriaceae</taxon>
        <taxon>Mycolicibacterium</taxon>
    </lineage>
</organism>
<dbReference type="PANTHER" id="PTHR42933:SF4">
    <property type="entry name" value="TYPE I RESTRICTION ENZYME ECOKI METHYLASE SUBUNIT"/>
    <property type="match status" value="1"/>
</dbReference>
<dbReference type="GO" id="GO:0008170">
    <property type="term" value="F:N-methyltransferase activity"/>
    <property type="evidence" value="ECO:0007669"/>
    <property type="project" value="InterPro"/>
</dbReference>
<feature type="domain" description="DNA methylase adenine-specific" evidence="8">
    <location>
        <begin position="161"/>
        <end position="450"/>
    </location>
</feature>
<name>A0AAE4VFG7_MYCFO</name>
<sequence length="532" mass="59601">MDRGVCHREGPRTVLWRRDLSRRTESECPQLISKECMSESRRLVDKLWSYCNVLRDDGVGVIEYTEQLTYLLFLKMAHERTTRKLNPQKIVPDEYSWQKLLDAEGTDLEVEYTNILVGLAQQPGTLGTIYRKAQNRVQDPAKLKRLIVDLINKENWSASGTDLKGDAYEELLAKGASDKGSGAGQYFTPRDLIRAVVDVIDPSVADTVVDPACGTGGFLLVAHEHVAEAAGKLTPTQRNHLRDKFVTGYELVDGTARLAAMNLLLHGIGTADGPSLIEVRDALIADPGRRWSVVLSNPPFGRKSSLTMVGADGREVRDDVEIERQDFVVTTSNKQLNFLQHIMTILDINGRAAVVLPDNVLFEGGAGETLRRKLLADFDLHTMLRLPTGIFYAQGVKANVLFFDKKPAAEQPWTTKLWVYDLRTNQHFTLKQNPLRRHHLDEFVDSCLSGKPREERVESERWKAFTYDDLIARDKVNLDILWLRDESLEDADNLPAPEVIAREIVEDLTAALAEFEAVAAALEAAANGEVTE</sequence>
<dbReference type="Gene3D" id="1.20.1260.30">
    <property type="match status" value="1"/>
</dbReference>
<dbReference type="PANTHER" id="PTHR42933">
    <property type="entry name" value="SLR6095 PROTEIN"/>
    <property type="match status" value="1"/>
</dbReference>
<dbReference type="EMBL" id="JAWLVV010000019">
    <property type="protein sequence ID" value="MDV7292584.1"/>
    <property type="molecule type" value="Genomic_DNA"/>
</dbReference>
<accession>A0AAE4VFG7</accession>
<dbReference type="InterPro" id="IPR022749">
    <property type="entry name" value="D12N6_MeTrfase_N"/>
</dbReference>
<evidence type="ECO:0000256" key="5">
    <source>
        <dbReference type="ARBA" id="ARBA00022691"/>
    </source>
</evidence>
<dbReference type="PRINTS" id="PR00507">
    <property type="entry name" value="N12N6MTFRASE"/>
</dbReference>
<evidence type="ECO:0000313" key="10">
    <source>
        <dbReference type="EMBL" id="MDV7292584.1"/>
    </source>
</evidence>
<reference evidence="10" key="1">
    <citation type="submission" date="2023-10" db="EMBL/GenBank/DDBJ databases">
        <title>Mycolicibacterium fortuitum clinical isolates causing pulmonary infections in humans.</title>
        <authorList>
            <person name="Mejia-Ponce P.M."/>
            <person name="Zenteno-Cuevas R."/>
            <person name="Licona-Cassani C."/>
        </authorList>
    </citation>
    <scope>NUCLEOTIDE SEQUENCE</scope>
    <source>
        <strain evidence="10">M8</strain>
    </source>
</reference>
<dbReference type="GO" id="GO:0009307">
    <property type="term" value="P:DNA restriction-modification system"/>
    <property type="evidence" value="ECO:0007669"/>
    <property type="project" value="UniProtKB-KW"/>
</dbReference>
<feature type="domain" description="N6 adenine-specific DNA methyltransferase N-terminal" evidence="9">
    <location>
        <begin position="44"/>
        <end position="148"/>
    </location>
</feature>
<evidence type="ECO:0000256" key="7">
    <source>
        <dbReference type="ARBA" id="ARBA00047942"/>
    </source>
</evidence>
<dbReference type="Gene3D" id="3.40.50.150">
    <property type="entry name" value="Vaccinia Virus protein VP39"/>
    <property type="match status" value="1"/>
</dbReference>
<dbReference type="InterPro" id="IPR029063">
    <property type="entry name" value="SAM-dependent_MTases_sf"/>
</dbReference>
<comment type="similarity">
    <text evidence="1">Belongs to the N(4)/N(6)-methyltransferase family.</text>
</comment>
<dbReference type="Proteomes" id="UP001186041">
    <property type="component" value="Unassembled WGS sequence"/>
</dbReference>
<dbReference type="InterPro" id="IPR003356">
    <property type="entry name" value="DNA_methylase_A-5"/>
</dbReference>
<dbReference type="GO" id="GO:0032259">
    <property type="term" value="P:methylation"/>
    <property type="evidence" value="ECO:0007669"/>
    <property type="project" value="UniProtKB-KW"/>
</dbReference>
<dbReference type="InterPro" id="IPR002052">
    <property type="entry name" value="DNA_methylase_N6_adenine_CS"/>
</dbReference>
<dbReference type="Pfam" id="PF12161">
    <property type="entry name" value="HsdM_N"/>
    <property type="match status" value="1"/>
</dbReference>
<keyword evidence="3 10" id="KW-0489">Methyltransferase</keyword>
<gene>
    <name evidence="10" type="ORF">R4485_20640</name>
</gene>
<keyword evidence="4 10" id="KW-0808">Transferase</keyword>
<dbReference type="GO" id="GO:0003677">
    <property type="term" value="F:DNA binding"/>
    <property type="evidence" value="ECO:0007669"/>
    <property type="project" value="InterPro"/>
</dbReference>
<dbReference type="EC" id="2.1.1.72" evidence="2"/>
<comment type="catalytic activity">
    <reaction evidence="7">
        <text>a 2'-deoxyadenosine in DNA + S-adenosyl-L-methionine = an N(6)-methyl-2'-deoxyadenosine in DNA + S-adenosyl-L-homocysteine + H(+)</text>
        <dbReference type="Rhea" id="RHEA:15197"/>
        <dbReference type="Rhea" id="RHEA-COMP:12418"/>
        <dbReference type="Rhea" id="RHEA-COMP:12419"/>
        <dbReference type="ChEBI" id="CHEBI:15378"/>
        <dbReference type="ChEBI" id="CHEBI:57856"/>
        <dbReference type="ChEBI" id="CHEBI:59789"/>
        <dbReference type="ChEBI" id="CHEBI:90615"/>
        <dbReference type="ChEBI" id="CHEBI:90616"/>
        <dbReference type="EC" id="2.1.1.72"/>
    </reaction>
</comment>
<evidence type="ECO:0000259" key="9">
    <source>
        <dbReference type="Pfam" id="PF12161"/>
    </source>
</evidence>
<evidence type="ECO:0000256" key="6">
    <source>
        <dbReference type="ARBA" id="ARBA00022747"/>
    </source>
</evidence>
<dbReference type="GO" id="GO:0009007">
    <property type="term" value="F:site-specific DNA-methyltransferase (adenine-specific) activity"/>
    <property type="evidence" value="ECO:0007669"/>
    <property type="project" value="UniProtKB-EC"/>
</dbReference>
<evidence type="ECO:0000256" key="3">
    <source>
        <dbReference type="ARBA" id="ARBA00022603"/>
    </source>
</evidence>
<proteinExistence type="inferred from homology"/>
<keyword evidence="5" id="KW-0949">S-adenosyl-L-methionine</keyword>
<keyword evidence="6" id="KW-0680">Restriction system</keyword>
<dbReference type="InterPro" id="IPR051537">
    <property type="entry name" value="DNA_Adenine_Mtase"/>
</dbReference>
<dbReference type="AlphaFoldDB" id="A0AAE4VFG7"/>
<evidence type="ECO:0000259" key="8">
    <source>
        <dbReference type="Pfam" id="PF02384"/>
    </source>
</evidence>
<dbReference type="SUPFAM" id="SSF53335">
    <property type="entry name" value="S-adenosyl-L-methionine-dependent methyltransferases"/>
    <property type="match status" value="1"/>
</dbReference>
<protein>
    <recommendedName>
        <fullName evidence="2">site-specific DNA-methyltransferase (adenine-specific)</fullName>
        <ecNumber evidence="2">2.1.1.72</ecNumber>
    </recommendedName>
</protein>
<evidence type="ECO:0000256" key="2">
    <source>
        <dbReference type="ARBA" id="ARBA00011900"/>
    </source>
</evidence>
<dbReference type="InterPro" id="IPR038333">
    <property type="entry name" value="T1MK-like_N_sf"/>
</dbReference>
<evidence type="ECO:0000256" key="4">
    <source>
        <dbReference type="ARBA" id="ARBA00022679"/>
    </source>
</evidence>
<evidence type="ECO:0000313" key="11">
    <source>
        <dbReference type="Proteomes" id="UP001186041"/>
    </source>
</evidence>
<dbReference type="Pfam" id="PF02384">
    <property type="entry name" value="N6_Mtase"/>
    <property type="match status" value="1"/>
</dbReference>
<evidence type="ECO:0000256" key="1">
    <source>
        <dbReference type="ARBA" id="ARBA00006594"/>
    </source>
</evidence>
<dbReference type="RefSeq" id="WP_237158401.1">
    <property type="nucleotide sequence ID" value="NZ_JAAZWN010000002.1"/>
</dbReference>